<keyword evidence="2" id="KW-1185">Reference proteome</keyword>
<proteinExistence type="predicted"/>
<dbReference type="EMBL" id="CP017448">
    <property type="protein sequence ID" value="AOV18226.1"/>
    <property type="molecule type" value="Genomic_DNA"/>
</dbReference>
<accession>A0A1D8KBA3</accession>
<dbReference type="AlphaFoldDB" id="A0A1D8KBA3"/>
<reference evidence="1 2" key="1">
    <citation type="submission" date="2016-09" db="EMBL/GenBank/DDBJ databases">
        <title>Acidihalobacter prosperus V6 (DSM14174).</title>
        <authorList>
            <person name="Khaleque H.N."/>
            <person name="Ramsay J.P."/>
            <person name="Murphy R.J.T."/>
            <person name="Kaksonen A.H."/>
            <person name="Boxall N.J."/>
            <person name="Watkin E.L.J."/>
        </authorList>
    </citation>
    <scope>NUCLEOTIDE SEQUENCE [LARGE SCALE GENOMIC DNA]</scope>
    <source>
        <strain evidence="1 2">V6</strain>
    </source>
</reference>
<gene>
    <name evidence="1" type="ORF">BJI67_15190</name>
</gene>
<protein>
    <submittedName>
        <fullName evidence="1">Uncharacterized protein</fullName>
    </submittedName>
</protein>
<dbReference type="Proteomes" id="UP000095342">
    <property type="component" value="Chromosome"/>
</dbReference>
<evidence type="ECO:0000313" key="1">
    <source>
        <dbReference type="EMBL" id="AOV18226.1"/>
    </source>
</evidence>
<name>A0A1D8KBA3_9GAMM</name>
<dbReference type="KEGG" id="aaeo:BJI67_15190"/>
<evidence type="ECO:0000313" key="2">
    <source>
        <dbReference type="Proteomes" id="UP000095342"/>
    </source>
</evidence>
<sequence>MRHTLAIAKNKIRQGLQTVDCLKHRGQFTEGQQAGNIGESGFATQQRLLDRPHFRPTQHHHRSPRDRPTAFESDVNAGYKAQRAEFVAL</sequence>
<organism evidence="1 2">
    <name type="scientific">Acidihalobacter aeolianus</name>
    <dbReference type="NCBI Taxonomy" id="2792603"/>
    <lineage>
        <taxon>Bacteria</taxon>
        <taxon>Pseudomonadati</taxon>
        <taxon>Pseudomonadota</taxon>
        <taxon>Gammaproteobacteria</taxon>
        <taxon>Chromatiales</taxon>
        <taxon>Ectothiorhodospiraceae</taxon>
        <taxon>Acidihalobacter</taxon>
    </lineage>
</organism>